<evidence type="ECO:0000256" key="2">
    <source>
        <dbReference type="ARBA" id="ARBA00023125"/>
    </source>
</evidence>
<sequence length="208" mass="23312">MGFDHDGPDLSSDVLQASLDVRSPAVREGLRRIAVEMAQPCLSIRHFFRQFKVATGRTLARYVADRKIERAKQLQRQASPAIKVIAWDCGFDSAAAFSADFRRVTGLTPRQFREGAMHWGQGRFAMALARLRNWVCLSIGLVASNVGPKRRPCSSGHRENGRAGKSVRSQRQGGFGHGRQFGARFRLCPRPGSRRQRRHSLGASRRQE</sequence>
<evidence type="ECO:0000256" key="3">
    <source>
        <dbReference type="ARBA" id="ARBA00023163"/>
    </source>
</evidence>
<dbReference type="PRINTS" id="PR00032">
    <property type="entry name" value="HTHARAC"/>
</dbReference>
<evidence type="ECO:0000256" key="1">
    <source>
        <dbReference type="ARBA" id="ARBA00023015"/>
    </source>
</evidence>
<dbReference type="InterPro" id="IPR020449">
    <property type="entry name" value="Tscrpt_reg_AraC-type_HTH"/>
</dbReference>
<dbReference type="GO" id="GO:0003700">
    <property type="term" value="F:DNA-binding transcription factor activity"/>
    <property type="evidence" value="ECO:0007669"/>
    <property type="project" value="InterPro"/>
</dbReference>
<dbReference type="RefSeq" id="WP_246344392.1">
    <property type="nucleotide sequence ID" value="NZ_JACIEB010000003.1"/>
</dbReference>
<dbReference type="SUPFAM" id="SSF46689">
    <property type="entry name" value="Homeodomain-like"/>
    <property type="match status" value="1"/>
</dbReference>
<dbReference type="PANTHER" id="PTHR43280">
    <property type="entry name" value="ARAC-FAMILY TRANSCRIPTIONAL REGULATOR"/>
    <property type="match status" value="1"/>
</dbReference>
<protein>
    <submittedName>
        <fullName evidence="6">AraC-like DNA-binding protein</fullName>
    </submittedName>
</protein>
<proteinExistence type="predicted"/>
<feature type="region of interest" description="Disordered" evidence="4">
    <location>
        <begin position="147"/>
        <end position="208"/>
    </location>
</feature>
<keyword evidence="1" id="KW-0805">Transcription regulation</keyword>
<feature type="domain" description="HTH araC/xylS-type" evidence="5">
    <location>
        <begin position="42"/>
        <end position="115"/>
    </location>
</feature>
<dbReference type="Gene3D" id="1.10.10.60">
    <property type="entry name" value="Homeodomain-like"/>
    <property type="match status" value="2"/>
</dbReference>
<evidence type="ECO:0000313" key="7">
    <source>
        <dbReference type="Proteomes" id="UP000552757"/>
    </source>
</evidence>
<dbReference type="PANTHER" id="PTHR43280:SF2">
    <property type="entry name" value="HTH-TYPE TRANSCRIPTIONAL REGULATOR EXSA"/>
    <property type="match status" value="1"/>
</dbReference>
<gene>
    <name evidence="6" type="ORF">GGR44_001642</name>
</gene>
<evidence type="ECO:0000259" key="5">
    <source>
        <dbReference type="PROSITE" id="PS01124"/>
    </source>
</evidence>
<dbReference type="SMART" id="SM00342">
    <property type="entry name" value="HTH_ARAC"/>
    <property type="match status" value="1"/>
</dbReference>
<evidence type="ECO:0000256" key="4">
    <source>
        <dbReference type="SAM" id="MobiDB-lite"/>
    </source>
</evidence>
<dbReference type="EMBL" id="JACIEB010000003">
    <property type="protein sequence ID" value="MBB3981983.1"/>
    <property type="molecule type" value="Genomic_DNA"/>
</dbReference>
<dbReference type="GO" id="GO:0043565">
    <property type="term" value="F:sequence-specific DNA binding"/>
    <property type="evidence" value="ECO:0007669"/>
    <property type="project" value="InterPro"/>
</dbReference>
<keyword evidence="3" id="KW-0804">Transcription</keyword>
<evidence type="ECO:0000313" key="6">
    <source>
        <dbReference type="EMBL" id="MBB3981983.1"/>
    </source>
</evidence>
<dbReference type="AlphaFoldDB" id="A0A7W6DF59"/>
<dbReference type="InterPro" id="IPR009057">
    <property type="entry name" value="Homeodomain-like_sf"/>
</dbReference>
<name>A0A7W6DF59_9SPHN</name>
<keyword evidence="2 6" id="KW-0238">DNA-binding</keyword>
<dbReference type="PROSITE" id="PS01124">
    <property type="entry name" value="HTH_ARAC_FAMILY_2"/>
    <property type="match status" value="1"/>
</dbReference>
<dbReference type="Proteomes" id="UP000552757">
    <property type="component" value="Unassembled WGS sequence"/>
</dbReference>
<keyword evidence="7" id="KW-1185">Reference proteome</keyword>
<dbReference type="Pfam" id="PF12833">
    <property type="entry name" value="HTH_18"/>
    <property type="match status" value="1"/>
</dbReference>
<reference evidence="6 7" key="1">
    <citation type="submission" date="2020-08" db="EMBL/GenBank/DDBJ databases">
        <title>Genomic Encyclopedia of Type Strains, Phase IV (KMG-IV): sequencing the most valuable type-strain genomes for metagenomic binning, comparative biology and taxonomic classification.</title>
        <authorList>
            <person name="Goeker M."/>
        </authorList>
    </citation>
    <scope>NUCLEOTIDE SEQUENCE [LARGE SCALE GENOMIC DNA]</scope>
    <source>
        <strain evidence="6 7">DSM 29348</strain>
    </source>
</reference>
<dbReference type="InterPro" id="IPR018060">
    <property type="entry name" value="HTH_AraC"/>
</dbReference>
<organism evidence="6 7">
    <name type="scientific">Sphingobium fontiphilum</name>
    <dbReference type="NCBI Taxonomy" id="944425"/>
    <lineage>
        <taxon>Bacteria</taxon>
        <taxon>Pseudomonadati</taxon>
        <taxon>Pseudomonadota</taxon>
        <taxon>Alphaproteobacteria</taxon>
        <taxon>Sphingomonadales</taxon>
        <taxon>Sphingomonadaceae</taxon>
        <taxon>Sphingobium</taxon>
    </lineage>
</organism>
<accession>A0A7W6DF59</accession>
<comment type="caution">
    <text evidence="6">The sequence shown here is derived from an EMBL/GenBank/DDBJ whole genome shotgun (WGS) entry which is preliminary data.</text>
</comment>